<evidence type="ECO:0000313" key="1">
    <source>
        <dbReference type="EMBL" id="KAF2795918.1"/>
    </source>
</evidence>
<dbReference type="Proteomes" id="UP000799757">
    <property type="component" value="Unassembled WGS sequence"/>
</dbReference>
<evidence type="ECO:0000313" key="2">
    <source>
        <dbReference type="Proteomes" id="UP000799757"/>
    </source>
</evidence>
<proteinExistence type="predicted"/>
<accession>A0A6A6XI70</accession>
<dbReference type="EMBL" id="MU001844">
    <property type="protein sequence ID" value="KAF2795918.1"/>
    <property type="molecule type" value="Genomic_DNA"/>
</dbReference>
<name>A0A6A6XI70_9PLEO</name>
<organism evidence="1 2">
    <name type="scientific">Melanomma pulvis-pyrius CBS 109.77</name>
    <dbReference type="NCBI Taxonomy" id="1314802"/>
    <lineage>
        <taxon>Eukaryota</taxon>
        <taxon>Fungi</taxon>
        <taxon>Dikarya</taxon>
        <taxon>Ascomycota</taxon>
        <taxon>Pezizomycotina</taxon>
        <taxon>Dothideomycetes</taxon>
        <taxon>Pleosporomycetidae</taxon>
        <taxon>Pleosporales</taxon>
        <taxon>Melanommataceae</taxon>
        <taxon>Melanomma</taxon>
    </lineage>
</organism>
<keyword evidence="2" id="KW-1185">Reference proteome</keyword>
<protein>
    <submittedName>
        <fullName evidence="1">Uncharacterized protein</fullName>
    </submittedName>
</protein>
<sequence length="147" mass="16899">MHKPKRALFIVSYHDQLGSGWSDLRKRNASNTNMNMQFHQPHTQQYELYPLRELLQHASPASDPLKLCCDTMARRQSWNLWHLTVVQTRPTCPTLQPPSDNLAPHLQIVTCCLAQSPPHMVRRAPPVNMCSTPGPSRWPPSCKKPQW</sequence>
<reference evidence="1" key="1">
    <citation type="journal article" date="2020" name="Stud. Mycol.">
        <title>101 Dothideomycetes genomes: a test case for predicting lifestyles and emergence of pathogens.</title>
        <authorList>
            <person name="Haridas S."/>
            <person name="Albert R."/>
            <person name="Binder M."/>
            <person name="Bloem J."/>
            <person name="Labutti K."/>
            <person name="Salamov A."/>
            <person name="Andreopoulos B."/>
            <person name="Baker S."/>
            <person name="Barry K."/>
            <person name="Bills G."/>
            <person name="Bluhm B."/>
            <person name="Cannon C."/>
            <person name="Castanera R."/>
            <person name="Culley D."/>
            <person name="Daum C."/>
            <person name="Ezra D."/>
            <person name="Gonzalez J."/>
            <person name="Henrissat B."/>
            <person name="Kuo A."/>
            <person name="Liang C."/>
            <person name="Lipzen A."/>
            <person name="Lutzoni F."/>
            <person name="Magnuson J."/>
            <person name="Mondo S."/>
            <person name="Nolan M."/>
            <person name="Ohm R."/>
            <person name="Pangilinan J."/>
            <person name="Park H.-J."/>
            <person name="Ramirez L."/>
            <person name="Alfaro M."/>
            <person name="Sun H."/>
            <person name="Tritt A."/>
            <person name="Yoshinaga Y."/>
            <person name="Zwiers L.-H."/>
            <person name="Turgeon B."/>
            <person name="Goodwin S."/>
            <person name="Spatafora J."/>
            <person name="Crous P."/>
            <person name="Grigoriev I."/>
        </authorList>
    </citation>
    <scope>NUCLEOTIDE SEQUENCE</scope>
    <source>
        <strain evidence="1">CBS 109.77</strain>
    </source>
</reference>
<gene>
    <name evidence="1" type="ORF">K505DRAFT_5996</name>
</gene>
<dbReference type="AlphaFoldDB" id="A0A6A6XI70"/>